<name>A0A9P3G5H4_9APHY</name>
<dbReference type="OrthoDB" id="2724825at2759"/>
<sequence>MVPFPPELRDLVIDCLRNDTAALRACSLTSKAWLPRARHHLFRAVEVHPGRRGDAFKALLHGSPEIGRYIREIEISGVGDETVVPEVSGRWPTLLTPAQRAEQDTRPGYVHRADIWLESVLPTPPGALARAVSLRFFSLPITPHFAALLAAHFSQVTGVDLVSCRAETFGDLLSLPRALPDVQCLRMDGVNWYRPSFRKPDGSVVQRPCSLKSLVLTGKIEAATVVNWLVEQKRYDALTTLSCYLSSDASAIAVQKLIEAVGPALHELAVGFSEVRDPTVVLKNAEFTLQPLTGLRKLHVQCINATRFWAIPSLSWILLLLSKANSEHLTELTFSISFADLKDKLNLEGLSVILSNRRYSALRDLIFEVEGSKGQLDFIQERLDARLDIKGVRIRLCPFGDS</sequence>
<evidence type="ECO:0008006" key="3">
    <source>
        <dbReference type="Google" id="ProtNLM"/>
    </source>
</evidence>
<dbReference type="Gene3D" id="3.80.10.10">
    <property type="entry name" value="Ribonuclease Inhibitor"/>
    <property type="match status" value="1"/>
</dbReference>
<proteinExistence type="predicted"/>
<dbReference type="InterPro" id="IPR032675">
    <property type="entry name" value="LRR_dom_sf"/>
</dbReference>
<evidence type="ECO:0000313" key="2">
    <source>
        <dbReference type="Proteomes" id="UP000703269"/>
    </source>
</evidence>
<gene>
    <name evidence="1" type="ORF">PsYK624_047240</name>
</gene>
<dbReference type="EMBL" id="BPQB01000010">
    <property type="protein sequence ID" value="GJE88641.1"/>
    <property type="molecule type" value="Genomic_DNA"/>
</dbReference>
<dbReference type="AlphaFoldDB" id="A0A9P3G5H4"/>
<accession>A0A9P3G5H4</accession>
<keyword evidence="2" id="KW-1185">Reference proteome</keyword>
<comment type="caution">
    <text evidence="1">The sequence shown here is derived from an EMBL/GenBank/DDBJ whole genome shotgun (WGS) entry which is preliminary data.</text>
</comment>
<evidence type="ECO:0000313" key="1">
    <source>
        <dbReference type="EMBL" id="GJE88641.1"/>
    </source>
</evidence>
<dbReference type="Proteomes" id="UP000703269">
    <property type="component" value="Unassembled WGS sequence"/>
</dbReference>
<reference evidence="1 2" key="1">
    <citation type="submission" date="2021-08" db="EMBL/GenBank/DDBJ databases">
        <title>Draft Genome Sequence of Phanerochaete sordida strain YK-624.</title>
        <authorList>
            <person name="Mori T."/>
            <person name="Dohra H."/>
            <person name="Suzuki T."/>
            <person name="Kawagishi H."/>
            <person name="Hirai H."/>
        </authorList>
    </citation>
    <scope>NUCLEOTIDE SEQUENCE [LARGE SCALE GENOMIC DNA]</scope>
    <source>
        <strain evidence="1 2">YK-624</strain>
    </source>
</reference>
<organism evidence="1 2">
    <name type="scientific">Phanerochaete sordida</name>
    <dbReference type="NCBI Taxonomy" id="48140"/>
    <lineage>
        <taxon>Eukaryota</taxon>
        <taxon>Fungi</taxon>
        <taxon>Dikarya</taxon>
        <taxon>Basidiomycota</taxon>
        <taxon>Agaricomycotina</taxon>
        <taxon>Agaricomycetes</taxon>
        <taxon>Polyporales</taxon>
        <taxon>Phanerochaetaceae</taxon>
        <taxon>Phanerochaete</taxon>
    </lineage>
</organism>
<protein>
    <recommendedName>
        <fullName evidence="3">F-box domain-containing protein</fullName>
    </recommendedName>
</protein>